<dbReference type="Proteomes" id="UP000186559">
    <property type="component" value="Chromosome"/>
</dbReference>
<reference evidence="2 3" key="1">
    <citation type="submission" date="2016-03" db="EMBL/GenBank/DDBJ databases">
        <title>Deep-sea bacteria in the southern Pacific.</title>
        <authorList>
            <person name="Tang K."/>
        </authorList>
    </citation>
    <scope>NUCLEOTIDE SEQUENCE [LARGE SCALE GENOMIC DNA]</scope>
    <source>
        <strain evidence="2 3">JLT2016</strain>
    </source>
</reference>
<dbReference type="OrthoDB" id="7353854at2"/>
<dbReference type="KEGG" id="tpro:Ga0080559_TMP3483"/>
<organism evidence="2 3">
    <name type="scientific">Salipiger profundus</name>
    <dbReference type="NCBI Taxonomy" id="1229727"/>
    <lineage>
        <taxon>Bacteria</taxon>
        <taxon>Pseudomonadati</taxon>
        <taxon>Pseudomonadota</taxon>
        <taxon>Alphaproteobacteria</taxon>
        <taxon>Rhodobacterales</taxon>
        <taxon>Roseobacteraceae</taxon>
        <taxon>Salipiger</taxon>
    </lineage>
</organism>
<evidence type="ECO:0000313" key="3">
    <source>
        <dbReference type="Proteomes" id="UP000186559"/>
    </source>
</evidence>
<feature type="domain" description="DUF4440" evidence="1">
    <location>
        <begin position="17"/>
        <end position="104"/>
    </location>
</feature>
<dbReference type="InterPro" id="IPR027843">
    <property type="entry name" value="DUF4440"/>
</dbReference>
<proteinExistence type="predicted"/>
<accession>A0A1U7D821</accession>
<dbReference type="InterPro" id="IPR032710">
    <property type="entry name" value="NTF2-like_dom_sf"/>
</dbReference>
<dbReference type="SUPFAM" id="SSF54427">
    <property type="entry name" value="NTF2-like"/>
    <property type="match status" value="1"/>
</dbReference>
<evidence type="ECO:0000313" key="2">
    <source>
        <dbReference type="EMBL" id="APX24279.1"/>
    </source>
</evidence>
<dbReference type="Pfam" id="PF14534">
    <property type="entry name" value="DUF4440"/>
    <property type="match status" value="1"/>
</dbReference>
<gene>
    <name evidence="2" type="ORF">Ga0080559_TMP3483</name>
</gene>
<name>A0A1U7D821_9RHOB</name>
<dbReference type="STRING" id="1229727.Ga0080559_TMP3483"/>
<keyword evidence="3" id="KW-1185">Reference proteome</keyword>
<dbReference type="RefSeq" id="WP_017467805.1">
    <property type="nucleotide sequence ID" value="NZ_BMEW01000001.1"/>
</dbReference>
<dbReference type="AlphaFoldDB" id="A0A1U7D821"/>
<evidence type="ECO:0000259" key="1">
    <source>
        <dbReference type="Pfam" id="PF14534"/>
    </source>
</evidence>
<protein>
    <recommendedName>
        <fullName evidence="1">DUF4440 domain-containing protein</fullName>
    </recommendedName>
</protein>
<dbReference type="Gene3D" id="3.10.450.50">
    <property type="match status" value="1"/>
</dbReference>
<dbReference type="EMBL" id="CP014796">
    <property type="protein sequence ID" value="APX24279.1"/>
    <property type="molecule type" value="Genomic_DNA"/>
</dbReference>
<sequence length="112" mass="12470">MTETLWTSERTLWCDGTDAFRALLHPEARMVFALPGPALDADAILEAIAAAPRWSDVEITDRTATAFGDTTVLTYSATGQRAGERPYFAKCASVWYHTRDGWRIALHQQTPL</sequence>